<evidence type="ECO:0000313" key="2">
    <source>
        <dbReference type="EMBL" id="KAL0000424.1"/>
    </source>
</evidence>
<feature type="domain" description="Reverse transcriptase zinc-binding" evidence="1">
    <location>
        <begin position="150"/>
        <end position="222"/>
    </location>
</feature>
<keyword evidence="3" id="KW-1185">Reference proteome</keyword>
<protein>
    <recommendedName>
        <fullName evidence="1">Reverse transcriptase zinc-binding domain-containing protein</fullName>
    </recommendedName>
</protein>
<sequence length="230" mass="26722">MQDNKQEFKKQILDKHFQFRLVWVVTVIDVGLVDSRAESDRLGGWFRFWFCSDTPNQGARWRVGCGEDISIWNDTWLPSREHPQILSDIVLGFEDGRVSDLINPSIRTWDENLVHGLFSPEEAAMVLSIPLSRTPVEDKIIWPFTLSGNPQQQNEVWKLIWGLNVPNKVRNFMWRACKEAIPTKHNLLKRKILNEDRCEQCGVESETTAHALWNCSTLDKIWESTPGFED</sequence>
<name>A0AAW2CRH1_9ROSI</name>
<dbReference type="InterPro" id="IPR026960">
    <property type="entry name" value="RVT-Znf"/>
</dbReference>
<dbReference type="Pfam" id="PF13966">
    <property type="entry name" value="zf-RVT"/>
    <property type="match status" value="1"/>
</dbReference>
<gene>
    <name evidence="2" type="ORF">SO802_014205</name>
</gene>
<organism evidence="2 3">
    <name type="scientific">Lithocarpus litseifolius</name>
    <dbReference type="NCBI Taxonomy" id="425828"/>
    <lineage>
        <taxon>Eukaryota</taxon>
        <taxon>Viridiplantae</taxon>
        <taxon>Streptophyta</taxon>
        <taxon>Embryophyta</taxon>
        <taxon>Tracheophyta</taxon>
        <taxon>Spermatophyta</taxon>
        <taxon>Magnoliopsida</taxon>
        <taxon>eudicotyledons</taxon>
        <taxon>Gunneridae</taxon>
        <taxon>Pentapetalae</taxon>
        <taxon>rosids</taxon>
        <taxon>fabids</taxon>
        <taxon>Fagales</taxon>
        <taxon>Fagaceae</taxon>
        <taxon>Lithocarpus</taxon>
    </lineage>
</organism>
<dbReference type="AlphaFoldDB" id="A0AAW2CRH1"/>
<evidence type="ECO:0000259" key="1">
    <source>
        <dbReference type="Pfam" id="PF13966"/>
    </source>
</evidence>
<dbReference type="Proteomes" id="UP001459277">
    <property type="component" value="Unassembled WGS sequence"/>
</dbReference>
<evidence type="ECO:0000313" key="3">
    <source>
        <dbReference type="Proteomes" id="UP001459277"/>
    </source>
</evidence>
<reference evidence="2 3" key="1">
    <citation type="submission" date="2024-01" db="EMBL/GenBank/DDBJ databases">
        <title>A telomere-to-telomere, gap-free genome of sweet tea (Lithocarpus litseifolius).</title>
        <authorList>
            <person name="Zhou J."/>
        </authorList>
    </citation>
    <scope>NUCLEOTIDE SEQUENCE [LARGE SCALE GENOMIC DNA]</scope>
    <source>
        <strain evidence="2">Zhou-2022a</strain>
        <tissue evidence="2">Leaf</tissue>
    </source>
</reference>
<dbReference type="EMBL" id="JAZDWU010000005">
    <property type="protein sequence ID" value="KAL0000424.1"/>
    <property type="molecule type" value="Genomic_DNA"/>
</dbReference>
<proteinExistence type="predicted"/>
<accession>A0AAW2CRH1</accession>
<comment type="caution">
    <text evidence="2">The sequence shown here is derived from an EMBL/GenBank/DDBJ whole genome shotgun (WGS) entry which is preliminary data.</text>
</comment>